<accession>A0A4Q7ECI7</accession>
<evidence type="ECO:0000313" key="3">
    <source>
        <dbReference type="Proteomes" id="UP000292345"/>
    </source>
</evidence>
<proteinExistence type="predicted"/>
<dbReference type="InterPro" id="IPR009971">
    <property type="entry name" value="DUF1496"/>
</dbReference>
<gene>
    <name evidence="2" type="ORF">C3B51_10960</name>
</gene>
<comment type="caution">
    <text evidence="2">The sequence shown here is derived from an EMBL/GenBank/DDBJ whole genome shotgun (WGS) entry which is preliminary data.</text>
</comment>
<evidence type="ECO:0000313" key="2">
    <source>
        <dbReference type="EMBL" id="RZM80577.1"/>
    </source>
</evidence>
<dbReference type="EMBL" id="PPUZ01000031">
    <property type="protein sequence ID" value="RZM80577.1"/>
    <property type="molecule type" value="Genomic_DNA"/>
</dbReference>
<protein>
    <recommendedName>
        <fullName evidence="4">DUF1496 domain-containing protein</fullName>
    </recommendedName>
</protein>
<dbReference type="AlphaFoldDB" id="A0A4Q7ECI7"/>
<dbReference type="RefSeq" id="WP_130245062.1">
    <property type="nucleotide sequence ID" value="NZ_PPUZ01000031.1"/>
</dbReference>
<dbReference type="Pfam" id="PF07383">
    <property type="entry name" value="DUF1496"/>
    <property type="match status" value="1"/>
</dbReference>
<evidence type="ECO:0008006" key="4">
    <source>
        <dbReference type="Google" id="ProtNLM"/>
    </source>
</evidence>
<reference evidence="2 3" key="1">
    <citation type="submission" date="2018-01" db="EMBL/GenBank/DDBJ databases">
        <title>Co-occurrence of chitin degradation, pigmentation and bioactivity in marine Pseudoalteromonas.</title>
        <authorList>
            <person name="Paulsen S."/>
            <person name="Gram L."/>
            <person name="Machado H."/>
        </authorList>
    </citation>
    <scope>NUCLEOTIDE SEQUENCE [LARGE SCALE GENOMIC DNA]</scope>
    <source>
        <strain evidence="2 3">S1946</strain>
    </source>
</reference>
<feature type="chain" id="PRO_5020940103" description="DUF1496 domain-containing protein" evidence="1">
    <location>
        <begin position="24"/>
        <end position="94"/>
    </location>
</feature>
<keyword evidence="1" id="KW-0732">Signal</keyword>
<sequence>MKNKLICFLFTILLIPLKGTALGNETNLYLEQLQSVCWYQDLRYTEGSVIKQADKLYVCSYRYKNQPQSPLMWLKLDKNGDPVRVEMKGKIRVH</sequence>
<name>A0A4Q7ECI7_9GAMM</name>
<evidence type="ECO:0000256" key="1">
    <source>
        <dbReference type="SAM" id="SignalP"/>
    </source>
</evidence>
<dbReference type="Proteomes" id="UP000292345">
    <property type="component" value="Unassembled WGS sequence"/>
</dbReference>
<organism evidence="2 3">
    <name type="scientific">Pseudoalteromonas rubra</name>
    <dbReference type="NCBI Taxonomy" id="43658"/>
    <lineage>
        <taxon>Bacteria</taxon>
        <taxon>Pseudomonadati</taxon>
        <taxon>Pseudomonadota</taxon>
        <taxon>Gammaproteobacteria</taxon>
        <taxon>Alteromonadales</taxon>
        <taxon>Pseudoalteromonadaceae</taxon>
        <taxon>Pseudoalteromonas</taxon>
    </lineage>
</organism>
<feature type="signal peptide" evidence="1">
    <location>
        <begin position="1"/>
        <end position="23"/>
    </location>
</feature>